<dbReference type="PANTHER" id="PTHR43179:SF7">
    <property type="entry name" value="RHAMNOSYLTRANSFERASE WBBL"/>
    <property type="match status" value="1"/>
</dbReference>
<dbReference type="EMBL" id="SIRS01000006">
    <property type="protein sequence ID" value="TBN13817.1"/>
    <property type="molecule type" value="Genomic_DNA"/>
</dbReference>
<dbReference type="Proteomes" id="UP000292372">
    <property type="component" value="Unassembled WGS sequence"/>
</dbReference>
<dbReference type="CDD" id="cd04186">
    <property type="entry name" value="GT_2_like_c"/>
    <property type="match status" value="1"/>
</dbReference>
<gene>
    <name evidence="2" type="ORF">EYD46_15085</name>
</gene>
<dbReference type="GO" id="GO:0016740">
    <property type="term" value="F:transferase activity"/>
    <property type="evidence" value="ECO:0007669"/>
    <property type="project" value="UniProtKB-KW"/>
</dbReference>
<dbReference type="RefSeq" id="WP_130938004.1">
    <property type="nucleotide sequence ID" value="NZ_BMEE01000005.1"/>
</dbReference>
<keyword evidence="3" id="KW-1185">Reference proteome</keyword>
<accession>A0A4Q9FJG3</accession>
<evidence type="ECO:0000313" key="2">
    <source>
        <dbReference type="EMBL" id="TBN13817.1"/>
    </source>
</evidence>
<dbReference type="InterPro" id="IPR029044">
    <property type="entry name" value="Nucleotide-diphossugar_trans"/>
</dbReference>
<dbReference type="PANTHER" id="PTHR43179">
    <property type="entry name" value="RHAMNOSYLTRANSFERASE WBBL"/>
    <property type="match status" value="1"/>
</dbReference>
<organism evidence="2 3">
    <name type="scientific">Hyunsoonleella pacifica</name>
    <dbReference type="NCBI Taxonomy" id="1080224"/>
    <lineage>
        <taxon>Bacteria</taxon>
        <taxon>Pseudomonadati</taxon>
        <taxon>Bacteroidota</taxon>
        <taxon>Flavobacteriia</taxon>
        <taxon>Flavobacteriales</taxon>
        <taxon>Flavobacteriaceae</taxon>
    </lineage>
</organism>
<dbReference type="Gene3D" id="3.90.550.10">
    <property type="entry name" value="Spore Coat Polysaccharide Biosynthesis Protein SpsA, Chain A"/>
    <property type="match status" value="1"/>
</dbReference>
<reference evidence="2 3" key="1">
    <citation type="journal article" date="2015" name="Int. J. Syst. Evol. Microbiol.">
        <title>Hyunsoonleella pacifica sp. nov., isolated from seawater of South Pacific Gyre.</title>
        <authorList>
            <person name="Gao X."/>
            <person name="Zhang Z."/>
            <person name="Dai X."/>
            <person name="Zhang X.H."/>
        </authorList>
    </citation>
    <scope>NUCLEOTIDE SEQUENCE [LARGE SCALE GENOMIC DNA]</scope>
    <source>
        <strain evidence="2 3">SW033</strain>
    </source>
</reference>
<protein>
    <submittedName>
        <fullName evidence="2">Glycosyltransferase family 2 protein</fullName>
    </submittedName>
</protein>
<evidence type="ECO:0000313" key="3">
    <source>
        <dbReference type="Proteomes" id="UP000292372"/>
    </source>
</evidence>
<sequence>MKLSVVILNYNVCYFLELCLKSVQAAIANIDAEIIVVDNNSQDDSCDMVKQRFSDVKLIENKNNYGFSKGNNIGVSHAKGEYICILNPDTVVAEDTFEKLLEFSEGKHNLGAIGCKLVDGRGCFLPESKRNIPYVRAAFKKIFGDASDYYANHLSKDDIGKVNILVGAFMFLRKEVYVKVDGFDEDYFMYGEDIDLSYKLIKAGFQNYYLGNIKAVHFKGESTLRDKHYARRFYGAMQIFYKKHFKKNILFDLVVRLGIRIVYFFRGTKIEKVKSIYQYILISDKVNERLSAVLSENFNVRDVMSDFQKDTEIILDANYLSYANIIEIMHKYAGQKKWTYKILPNNSSFIVGSDDAISRGEVINF</sequence>
<feature type="domain" description="Glycosyltransferase 2-like" evidence="1">
    <location>
        <begin position="4"/>
        <end position="174"/>
    </location>
</feature>
<comment type="caution">
    <text evidence="2">The sequence shown here is derived from an EMBL/GenBank/DDBJ whole genome shotgun (WGS) entry which is preliminary data.</text>
</comment>
<name>A0A4Q9FJG3_9FLAO</name>
<dbReference type="OrthoDB" id="9771846at2"/>
<dbReference type="AlphaFoldDB" id="A0A4Q9FJG3"/>
<dbReference type="SUPFAM" id="SSF53448">
    <property type="entry name" value="Nucleotide-diphospho-sugar transferases"/>
    <property type="match status" value="1"/>
</dbReference>
<evidence type="ECO:0000259" key="1">
    <source>
        <dbReference type="Pfam" id="PF00535"/>
    </source>
</evidence>
<keyword evidence="2" id="KW-0808">Transferase</keyword>
<proteinExistence type="predicted"/>
<dbReference type="InterPro" id="IPR001173">
    <property type="entry name" value="Glyco_trans_2-like"/>
</dbReference>
<dbReference type="Pfam" id="PF00535">
    <property type="entry name" value="Glycos_transf_2"/>
    <property type="match status" value="1"/>
</dbReference>